<dbReference type="Proteomes" id="UP000289738">
    <property type="component" value="Chromosome B04"/>
</dbReference>
<gene>
    <name evidence="2" type="ORF">Ahy_B04g069454</name>
</gene>
<reference evidence="2 3" key="1">
    <citation type="submission" date="2019-01" db="EMBL/GenBank/DDBJ databases">
        <title>Sequencing of cultivated peanut Arachis hypogaea provides insights into genome evolution and oil improvement.</title>
        <authorList>
            <person name="Chen X."/>
        </authorList>
    </citation>
    <scope>NUCLEOTIDE SEQUENCE [LARGE SCALE GENOMIC DNA]</scope>
    <source>
        <strain evidence="3">cv. Fuhuasheng</strain>
        <tissue evidence="2">Leaves</tissue>
    </source>
</reference>
<keyword evidence="3" id="KW-1185">Reference proteome</keyword>
<evidence type="ECO:0000313" key="2">
    <source>
        <dbReference type="EMBL" id="RYR11947.1"/>
    </source>
</evidence>
<protein>
    <submittedName>
        <fullName evidence="2">Uncharacterized protein</fullName>
    </submittedName>
</protein>
<accession>A0A444ZCP7</accession>
<evidence type="ECO:0000256" key="1">
    <source>
        <dbReference type="SAM" id="MobiDB-lite"/>
    </source>
</evidence>
<feature type="region of interest" description="Disordered" evidence="1">
    <location>
        <begin position="141"/>
        <end position="174"/>
    </location>
</feature>
<sequence length="202" mass="21214">MATAATSAMTSSSQQLLFPPGSHATVVVGSSTAFGLPSSAATRQNGNDDGICRRQHDATTTAPSSQSLACVSFPLSTLLSSFRKHNGAVNGIGLCRRAPPISFLFSSSSPLSSLFPLSLVSFSYVCVYLLVRGWVHQLSSTPSHPQNTSISHSSTSNLQPPSSTPIQSVAEQQSIRRAAVRHRAAVHRRAAIQSPSNTPAAE</sequence>
<proteinExistence type="predicted"/>
<evidence type="ECO:0000313" key="3">
    <source>
        <dbReference type="Proteomes" id="UP000289738"/>
    </source>
</evidence>
<dbReference type="EMBL" id="SDMP01000014">
    <property type="protein sequence ID" value="RYR11947.1"/>
    <property type="molecule type" value="Genomic_DNA"/>
</dbReference>
<organism evidence="2 3">
    <name type="scientific">Arachis hypogaea</name>
    <name type="common">Peanut</name>
    <dbReference type="NCBI Taxonomy" id="3818"/>
    <lineage>
        <taxon>Eukaryota</taxon>
        <taxon>Viridiplantae</taxon>
        <taxon>Streptophyta</taxon>
        <taxon>Embryophyta</taxon>
        <taxon>Tracheophyta</taxon>
        <taxon>Spermatophyta</taxon>
        <taxon>Magnoliopsida</taxon>
        <taxon>eudicotyledons</taxon>
        <taxon>Gunneridae</taxon>
        <taxon>Pentapetalae</taxon>
        <taxon>rosids</taxon>
        <taxon>fabids</taxon>
        <taxon>Fabales</taxon>
        <taxon>Fabaceae</taxon>
        <taxon>Papilionoideae</taxon>
        <taxon>50 kb inversion clade</taxon>
        <taxon>dalbergioids sensu lato</taxon>
        <taxon>Dalbergieae</taxon>
        <taxon>Pterocarpus clade</taxon>
        <taxon>Arachis</taxon>
    </lineage>
</organism>
<dbReference type="AlphaFoldDB" id="A0A444ZCP7"/>
<name>A0A444ZCP7_ARAHY</name>
<comment type="caution">
    <text evidence="2">The sequence shown here is derived from an EMBL/GenBank/DDBJ whole genome shotgun (WGS) entry which is preliminary data.</text>
</comment>